<dbReference type="InterPro" id="IPR013429">
    <property type="entry name" value="Regulatory_FmdB_Zinc_ribbon"/>
</dbReference>
<protein>
    <submittedName>
        <fullName evidence="2">Putative FmdB family regulatory protein</fullName>
    </submittedName>
</protein>
<organism evidence="2 3">
    <name type="scientific">Thermodesulfitimonas autotrophica</name>
    <dbReference type="NCBI Taxonomy" id="1894989"/>
    <lineage>
        <taxon>Bacteria</taxon>
        <taxon>Bacillati</taxon>
        <taxon>Bacillota</taxon>
        <taxon>Clostridia</taxon>
        <taxon>Thermoanaerobacterales</taxon>
        <taxon>Thermoanaerobacteraceae</taxon>
        <taxon>Thermodesulfitimonas</taxon>
    </lineage>
</organism>
<dbReference type="AlphaFoldDB" id="A0A3N5ACW1"/>
<dbReference type="NCBIfam" id="TIGR02605">
    <property type="entry name" value="CxxC_CxxC_SSSS"/>
    <property type="match status" value="1"/>
</dbReference>
<proteinExistence type="predicted"/>
<feature type="domain" description="Putative regulatory protein FmdB zinc ribbon" evidence="1">
    <location>
        <begin position="1"/>
        <end position="43"/>
    </location>
</feature>
<sequence>MPIFEFRCLACGNLFEKLFLDTKEEVEIKCPGCGSEAFERVISKTNYVMGLGKGADKPKLTSKSCSPGSSCWTLELPGYGD</sequence>
<dbReference type="Pfam" id="PF09723">
    <property type="entry name" value="Zn_ribbon_8"/>
    <property type="match status" value="1"/>
</dbReference>
<evidence type="ECO:0000313" key="3">
    <source>
        <dbReference type="Proteomes" id="UP000282654"/>
    </source>
</evidence>
<gene>
    <name evidence="2" type="ORF">EDD75_1568</name>
</gene>
<dbReference type="OrthoDB" id="9813321at2"/>
<keyword evidence="3" id="KW-1185">Reference proteome</keyword>
<dbReference type="EMBL" id="RKRE01000003">
    <property type="protein sequence ID" value="RPF42467.1"/>
    <property type="molecule type" value="Genomic_DNA"/>
</dbReference>
<reference evidence="2 3" key="1">
    <citation type="submission" date="2018-11" db="EMBL/GenBank/DDBJ databases">
        <title>Genomic Encyclopedia of Type Strains, Phase IV (KMG-IV): sequencing the most valuable type-strain genomes for metagenomic binning, comparative biology and taxonomic classification.</title>
        <authorList>
            <person name="Goeker M."/>
        </authorList>
    </citation>
    <scope>NUCLEOTIDE SEQUENCE [LARGE SCALE GENOMIC DNA]</scope>
    <source>
        <strain evidence="2 3">DSM 102936</strain>
    </source>
</reference>
<dbReference type="SMART" id="SM00834">
    <property type="entry name" value="CxxC_CXXC_SSSS"/>
    <property type="match status" value="1"/>
</dbReference>
<name>A0A3N5ACW1_9THEO</name>
<evidence type="ECO:0000259" key="1">
    <source>
        <dbReference type="SMART" id="SM00834"/>
    </source>
</evidence>
<dbReference type="RefSeq" id="WP_123930600.1">
    <property type="nucleotide sequence ID" value="NZ_RKRE01000003.1"/>
</dbReference>
<comment type="caution">
    <text evidence="2">The sequence shown here is derived from an EMBL/GenBank/DDBJ whole genome shotgun (WGS) entry which is preliminary data.</text>
</comment>
<dbReference type="Gene3D" id="2.20.28.30">
    <property type="entry name" value="RNA polymerase ii, chain L"/>
    <property type="match status" value="1"/>
</dbReference>
<accession>A0A3N5ACW1</accession>
<evidence type="ECO:0000313" key="2">
    <source>
        <dbReference type="EMBL" id="RPF42467.1"/>
    </source>
</evidence>
<dbReference type="Proteomes" id="UP000282654">
    <property type="component" value="Unassembled WGS sequence"/>
</dbReference>